<comment type="caution">
    <text evidence="1">The sequence shown here is derived from an EMBL/GenBank/DDBJ whole genome shotgun (WGS) entry which is preliminary data.</text>
</comment>
<reference evidence="1" key="1">
    <citation type="submission" date="2022-12" db="EMBL/GenBank/DDBJ databases">
        <authorList>
            <person name="Brejova B."/>
        </authorList>
    </citation>
    <scope>NUCLEOTIDE SEQUENCE</scope>
</reference>
<dbReference type="EMBL" id="CANTUO010000002">
    <property type="protein sequence ID" value="CAI5758199.1"/>
    <property type="molecule type" value="Genomic_DNA"/>
</dbReference>
<accession>A0A9W4XAD3</accession>
<evidence type="ECO:0000313" key="1">
    <source>
        <dbReference type="EMBL" id="CAI5758199.1"/>
    </source>
</evidence>
<dbReference type="Proteomes" id="UP001152885">
    <property type="component" value="Unassembled WGS sequence"/>
</dbReference>
<sequence length="370" mass="43724">MEKVLKGLYEIPREVFDLIVDDLNIEQKICFLYDQHLKSWIIPHLLKKVEVNKSNANVMINDFHQYSKLEPFLRPIDRIIRFKSIKSLVYIMNKYKVYPEILCTSEFGKLDERYIPSLNKIKEVRIKWGQSTQYLKLVTLLHTRVVLMISSMKFSDLLYLTNIKKLSFGNIIDDINLKGTNSNLSHLSFHKEPYMLNKLLSYYNSVTYLDLSATWLNDVIYSTAEFNLPISLNDLYLEYFDLTSYSSLSKLSNLQRLKIKQSQFPIELFNSDVDYFNNMLCFSYSVSSAHILSLQQLEDEERYLFTFDSTVSFPNRLRHLEINCTFITIDESFKLPSNLQHLDLDVNYNGFKAREMIKPKNTICRDCQKW</sequence>
<proteinExistence type="predicted"/>
<keyword evidence="2" id="KW-1185">Reference proteome</keyword>
<dbReference type="Gene3D" id="3.80.10.10">
    <property type="entry name" value="Ribonuclease Inhibitor"/>
    <property type="match status" value="1"/>
</dbReference>
<dbReference type="AlphaFoldDB" id="A0A9W4XAD3"/>
<evidence type="ECO:0000313" key="2">
    <source>
        <dbReference type="Proteomes" id="UP001152885"/>
    </source>
</evidence>
<name>A0A9W4XAD3_9ASCO</name>
<dbReference type="InterPro" id="IPR032675">
    <property type="entry name" value="LRR_dom_sf"/>
</dbReference>
<gene>
    <name evidence="1" type="ORF">CANVERA_P2712</name>
</gene>
<dbReference type="SUPFAM" id="SSF52058">
    <property type="entry name" value="L domain-like"/>
    <property type="match status" value="1"/>
</dbReference>
<protein>
    <submittedName>
        <fullName evidence="1">Uncharacterized protein</fullName>
    </submittedName>
</protein>
<organism evidence="1 2">
    <name type="scientific">Candida verbasci</name>
    <dbReference type="NCBI Taxonomy" id="1227364"/>
    <lineage>
        <taxon>Eukaryota</taxon>
        <taxon>Fungi</taxon>
        <taxon>Dikarya</taxon>
        <taxon>Ascomycota</taxon>
        <taxon>Saccharomycotina</taxon>
        <taxon>Pichiomycetes</taxon>
        <taxon>Debaryomycetaceae</taxon>
        <taxon>Candida/Lodderomyces clade</taxon>
        <taxon>Candida</taxon>
    </lineage>
</organism>